<gene>
    <name evidence="2" type="ORF">BRAFLDRAFT_76027</name>
</gene>
<protein>
    <submittedName>
        <fullName evidence="2">Uncharacterized protein</fullName>
    </submittedName>
</protein>
<feature type="region of interest" description="Disordered" evidence="1">
    <location>
        <begin position="65"/>
        <end position="85"/>
    </location>
</feature>
<name>C3YPI1_BRAFL</name>
<dbReference type="InParanoid" id="C3YPI1"/>
<accession>C3YPI1</accession>
<evidence type="ECO:0000256" key="1">
    <source>
        <dbReference type="SAM" id="MobiDB-lite"/>
    </source>
</evidence>
<dbReference type="EMBL" id="GG666538">
    <property type="protein sequence ID" value="EEN57765.1"/>
    <property type="molecule type" value="Genomic_DNA"/>
</dbReference>
<dbReference type="AlphaFoldDB" id="C3YPI1"/>
<reference evidence="2" key="1">
    <citation type="journal article" date="2008" name="Nature">
        <title>The amphioxus genome and the evolution of the chordate karyotype.</title>
        <authorList>
            <consortium name="US DOE Joint Genome Institute (JGI-PGF)"/>
            <person name="Putnam N.H."/>
            <person name="Butts T."/>
            <person name="Ferrier D.E.K."/>
            <person name="Furlong R.F."/>
            <person name="Hellsten U."/>
            <person name="Kawashima T."/>
            <person name="Robinson-Rechavi M."/>
            <person name="Shoguchi E."/>
            <person name="Terry A."/>
            <person name="Yu J.-K."/>
            <person name="Benito-Gutierrez E.L."/>
            <person name="Dubchak I."/>
            <person name="Garcia-Fernandez J."/>
            <person name="Gibson-Brown J.J."/>
            <person name="Grigoriev I.V."/>
            <person name="Horton A.C."/>
            <person name="de Jong P.J."/>
            <person name="Jurka J."/>
            <person name="Kapitonov V.V."/>
            <person name="Kohara Y."/>
            <person name="Kuroki Y."/>
            <person name="Lindquist E."/>
            <person name="Lucas S."/>
            <person name="Osoegawa K."/>
            <person name="Pennacchio L.A."/>
            <person name="Salamov A.A."/>
            <person name="Satou Y."/>
            <person name="Sauka-Spengler T."/>
            <person name="Schmutz J."/>
            <person name="Shin-I T."/>
            <person name="Toyoda A."/>
            <person name="Bronner-Fraser M."/>
            <person name="Fujiyama A."/>
            <person name="Holland L.Z."/>
            <person name="Holland P.W.H."/>
            <person name="Satoh N."/>
            <person name="Rokhsar D.S."/>
        </authorList>
    </citation>
    <scope>NUCLEOTIDE SEQUENCE [LARGE SCALE GENOMIC DNA]</scope>
    <source>
        <strain evidence="2">S238N-H82</strain>
        <tissue evidence="2">Testes</tissue>
    </source>
</reference>
<sequence>MRNEDVFLFLLCDVTYMLENPYTSQNDVIKAQQGAEARPHTPHQATGAAGRGMALLYATTVLQPGGLPSPAQRHSPGARPWYTDSSAQCSGHGTLTAVSCGPAVVH</sequence>
<organism>
    <name type="scientific">Branchiostoma floridae</name>
    <name type="common">Florida lancelet</name>
    <name type="synonym">Amphioxus</name>
    <dbReference type="NCBI Taxonomy" id="7739"/>
    <lineage>
        <taxon>Eukaryota</taxon>
        <taxon>Metazoa</taxon>
        <taxon>Chordata</taxon>
        <taxon>Cephalochordata</taxon>
        <taxon>Leptocardii</taxon>
        <taxon>Amphioxiformes</taxon>
        <taxon>Branchiostomatidae</taxon>
        <taxon>Branchiostoma</taxon>
    </lineage>
</organism>
<proteinExistence type="predicted"/>
<evidence type="ECO:0000313" key="2">
    <source>
        <dbReference type="EMBL" id="EEN57765.1"/>
    </source>
</evidence>